<accession>A0A090X961</accession>
<keyword evidence="1" id="KW-0449">Lipoprotein</keyword>
<organism evidence="1">
    <name type="scientific">Ixodes ricinus</name>
    <name type="common">Common tick</name>
    <name type="synonym">Acarus ricinus</name>
    <dbReference type="NCBI Taxonomy" id="34613"/>
    <lineage>
        <taxon>Eukaryota</taxon>
        <taxon>Metazoa</taxon>
        <taxon>Ecdysozoa</taxon>
        <taxon>Arthropoda</taxon>
        <taxon>Chelicerata</taxon>
        <taxon>Arachnida</taxon>
        <taxon>Acari</taxon>
        <taxon>Parasitiformes</taxon>
        <taxon>Ixodida</taxon>
        <taxon>Ixodoidea</taxon>
        <taxon>Ixodidae</taxon>
        <taxon>Ixodinae</taxon>
        <taxon>Ixodes</taxon>
    </lineage>
</organism>
<protein>
    <submittedName>
        <fullName evidence="1">Putative low density lipoprotein receptor adapter protein</fullName>
    </submittedName>
</protein>
<name>A0A090X961_IXORI</name>
<reference evidence="1" key="1">
    <citation type="journal article" date="2015" name="PLoS Negl. Trop. Dis.">
        <title>Deep Sequencing Analysis of the Ixodes ricinus Haemocytome.</title>
        <authorList>
            <person name="Kotsyfakis M."/>
            <person name="Kopacek P."/>
            <person name="Franta Z."/>
            <person name="Pedra J.H."/>
            <person name="Ribeiro J.M."/>
        </authorList>
    </citation>
    <scope>NUCLEOTIDE SEQUENCE</scope>
</reference>
<dbReference type="EMBL" id="GBIH01001549">
    <property type="protein sequence ID" value="JAC93161.1"/>
    <property type="molecule type" value="mRNA"/>
</dbReference>
<feature type="non-terminal residue" evidence="1">
    <location>
        <position position="1"/>
    </location>
</feature>
<evidence type="ECO:0000313" key="1">
    <source>
        <dbReference type="EMBL" id="JAC93161.1"/>
    </source>
</evidence>
<dbReference type="AlphaFoldDB" id="A0A090X961"/>
<keyword evidence="1" id="KW-0675">Receptor</keyword>
<sequence length="283" mass="30699">ATLPGCFIVKYLGVQDATGLVGTSNTPGGSVDELVSAAKNAKLATLMPMVKLEVSDKGVTLVELSAVARRRRCRLRPALTTRSPGKQSSVSCVVPRSSPSRTACKYVSYSKGVAMIVVRESPERRCSSTTHPVHGADAFVCESKAIAKRLTLTLAAVLQGVQQDGQDHQDAGDVHEKSSPSICAARTTASACPKTRKRSSPLRAAVSARLVYNVRAAGVFFFFSSLCLYRLRRAPAFIPFVRRRSAFTFEQRSKIAKSDFIRRKCMQRDCQGDGLHDAATRCK</sequence>
<proteinExistence type="evidence at transcript level"/>